<dbReference type="PANTHER" id="PTHR42730:SF1">
    <property type="entry name" value="2-OXOGLUTARATE SYNTHASE SUBUNIT KORC"/>
    <property type="match status" value="1"/>
</dbReference>
<keyword evidence="3" id="KW-0670">Pyruvate</keyword>
<dbReference type="InterPro" id="IPR002869">
    <property type="entry name" value="Pyrv_flavodox_OxRed_cen"/>
</dbReference>
<dbReference type="SUPFAM" id="SSF53323">
    <property type="entry name" value="Pyruvate-ferredoxin oxidoreductase, PFOR, domain III"/>
    <property type="match status" value="1"/>
</dbReference>
<dbReference type="EMBL" id="JX684099">
    <property type="protein sequence ID" value="AGF93578.1"/>
    <property type="molecule type" value="Genomic_DNA"/>
</dbReference>
<dbReference type="PANTHER" id="PTHR42730">
    <property type="entry name" value="2-OXOGLUTARATE SYNTHASE SUBUNIT KORC"/>
    <property type="match status" value="1"/>
</dbReference>
<organism evidence="3">
    <name type="scientific">uncultured organism</name>
    <dbReference type="NCBI Taxonomy" id="155900"/>
    <lineage>
        <taxon>unclassified sequences</taxon>
        <taxon>environmental samples</taxon>
    </lineage>
</organism>
<reference evidence="3" key="1">
    <citation type="journal article" date="2013" name="Syst. Appl. Microbiol.">
        <title>New insights into the archaeal diversity of a hypersaline microbial mat obtained by a metagenomic approach.</title>
        <authorList>
            <person name="Lopez-Lopez A."/>
            <person name="Richter M."/>
            <person name="Pena A."/>
            <person name="Tamames J."/>
            <person name="Rossello-Mora R."/>
        </authorList>
    </citation>
    <scope>NUCLEOTIDE SEQUENCE</scope>
</reference>
<sequence>MDRFEVRLSGAGGQGMILAGIIIAEAALHEEGLNVTQTQSYGPESRGGASRSEVVLSKEVIDFPKVIKPDILVALTQKAYDKYNHDVKEDGIIIVDDSIDIDEKKVKTHKLPIFEKAIEEVEMKLSANILVLGIVDSLLPQIRTSSLKKAIKKRVPENTIAVNMKAFAVGQELAKGGKIGE</sequence>
<dbReference type="Gene3D" id="3.40.920.10">
    <property type="entry name" value="Pyruvate-ferredoxin oxidoreductase, PFOR, domain III"/>
    <property type="match status" value="1"/>
</dbReference>
<proteinExistence type="predicted"/>
<evidence type="ECO:0000259" key="2">
    <source>
        <dbReference type="Pfam" id="PF01558"/>
    </source>
</evidence>
<name>M1QC49_9ZZZZ</name>
<dbReference type="GO" id="GO:0016903">
    <property type="term" value="F:oxidoreductase activity, acting on the aldehyde or oxo group of donors"/>
    <property type="evidence" value="ECO:0007669"/>
    <property type="project" value="InterPro"/>
</dbReference>
<gene>
    <name evidence="3" type="ORF">FLSS-13_0008</name>
</gene>
<keyword evidence="1" id="KW-0560">Oxidoreductase</keyword>
<evidence type="ECO:0000256" key="1">
    <source>
        <dbReference type="ARBA" id="ARBA00023002"/>
    </source>
</evidence>
<feature type="domain" description="Pyruvate/ketoisovalerate oxidoreductase catalytic" evidence="2">
    <location>
        <begin position="12"/>
        <end position="170"/>
    </location>
</feature>
<dbReference type="AlphaFoldDB" id="M1QC49"/>
<dbReference type="InterPro" id="IPR052554">
    <property type="entry name" value="2-oxoglutarate_synth_KorC"/>
</dbReference>
<dbReference type="Pfam" id="PF01558">
    <property type="entry name" value="POR"/>
    <property type="match status" value="1"/>
</dbReference>
<accession>M1QC49</accession>
<dbReference type="InterPro" id="IPR019752">
    <property type="entry name" value="Pyrv/ketoisovalerate_OxRed_cat"/>
</dbReference>
<evidence type="ECO:0000313" key="3">
    <source>
        <dbReference type="EMBL" id="AGF93578.1"/>
    </source>
</evidence>
<protein>
    <submittedName>
        <fullName evidence="3">Pyruvate/ketoisovalerate oxidoreductase, gamma subunit</fullName>
    </submittedName>
</protein>